<sequence length="413" mass="45249">MRGLAGRVISQARQDGWGSVATKVLQRTAVKALENLAWAEPTLPVRPEDIVDLDRGRAAAGARPRTGSLDIGWVCTPPGPGSGGHTTFFRMVQALAERGHRCTLFLYDRNNDDVSRHTSVIRQYWPEVNARIRSVADGFEGMDAVVASSWPTAYAAAARRGPDLHSFYFIQDYEPYFYPRGTLYWLAENSYRLGFTTIGLGEMIAAVMKAETGQAPDATVPFACDTATYRLLDRPESRASRQGVVYYAKRAVDRRGYLLAKLALEHFHTLHPEQEIHVYGDKITGWSIPVTNHGNLSPAALNDLYNRTIAGLAISFTNISLVPEELLAAGNVPVLNESSFAAQVMRDPDVLWAPAAPRKLAEALAQAVEAPDISARAAAIAQRRRLDWSVSCENFATILESVCAREPGSPGLP</sequence>
<accession>A0ABV0GWH7</accession>
<evidence type="ECO:0000313" key="1">
    <source>
        <dbReference type="EMBL" id="MEO3943013.1"/>
    </source>
</evidence>
<protein>
    <submittedName>
        <fullName evidence="1">Glycosyltransferase family 1 protein</fullName>
    </submittedName>
</protein>
<dbReference type="EMBL" id="JBBMFV010000004">
    <property type="protein sequence ID" value="MEO3943013.1"/>
    <property type="molecule type" value="Genomic_DNA"/>
</dbReference>
<dbReference type="RefSeq" id="WP_026540687.1">
    <property type="nucleotide sequence ID" value="NZ_JBBMFV010000004.1"/>
</dbReference>
<dbReference type="Gene3D" id="3.40.50.2000">
    <property type="entry name" value="Glycogen Phosphorylase B"/>
    <property type="match status" value="1"/>
</dbReference>
<dbReference type="Gene3D" id="3.40.50.11090">
    <property type="match status" value="1"/>
</dbReference>
<name>A0ABV0GWH7_PAENI</name>
<evidence type="ECO:0000313" key="2">
    <source>
        <dbReference type="Proteomes" id="UP001448614"/>
    </source>
</evidence>
<gene>
    <name evidence="1" type="ORF">V3C41_18240</name>
</gene>
<reference evidence="1 2" key="1">
    <citation type="journal article" date="2024" name="Appl. Microbiol. Biotechnol.">
        <title>Biosynthetic gene clusters with biotechnological applications in novel Antarctic isolates from Actinomycetota.</title>
        <authorList>
            <person name="Bruna P."/>
            <person name="Nunez-Montero K."/>
            <person name="Contreras M.J."/>
            <person name="Leal K."/>
            <person name="Garcia M."/>
            <person name="Abanto M."/>
            <person name="Barrientos L."/>
        </authorList>
    </citation>
    <scope>NUCLEOTIDE SEQUENCE [LARGE SCALE GENOMIC DNA]</scope>
    <source>
        <strain evidence="1 2">Se16.17</strain>
    </source>
</reference>
<proteinExistence type="predicted"/>
<keyword evidence="2" id="KW-1185">Reference proteome</keyword>
<comment type="caution">
    <text evidence="1">The sequence shown here is derived from an EMBL/GenBank/DDBJ whole genome shotgun (WGS) entry which is preliminary data.</text>
</comment>
<organism evidence="1 2">
    <name type="scientific">Paenarthrobacter nicotinovorans</name>
    <name type="common">Arthrobacter nicotinovorans</name>
    <dbReference type="NCBI Taxonomy" id="29320"/>
    <lineage>
        <taxon>Bacteria</taxon>
        <taxon>Bacillati</taxon>
        <taxon>Actinomycetota</taxon>
        <taxon>Actinomycetes</taxon>
        <taxon>Micrococcales</taxon>
        <taxon>Micrococcaceae</taxon>
        <taxon>Paenarthrobacter</taxon>
    </lineage>
</organism>
<dbReference type="SUPFAM" id="SSF53756">
    <property type="entry name" value="UDP-Glycosyltransferase/glycogen phosphorylase"/>
    <property type="match status" value="1"/>
</dbReference>
<dbReference type="Proteomes" id="UP001448614">
    <property type="component" value="Unassembled WGS sequence"/>
</dbReference>